<organism evidence="1 2">
    <name type="scientific">Azospirillum humicireducens</name>
    <dbReference type="NCBI Taxonomy" id="1226968"/>
    <lineage>
        <taxon>Bacteria</taxon>
        <taxon>Pseudomonadati</taxon>
        <taxon>Pseudomonadota</taxon>
        <taxon>Alphaproteobacteria</taxon>
        <taxon>Rhodospirillales</taxon>
        <taxon>Azospirillaceae</taxon>
        <taxon>Azospirillum</taxon>
    </lineage>
</organism>
<evidence type="ECO:0000313" key="1">
    <source>
        <dbReference type="EMBL" id="ANC90965.1"/>
    </source>
</evidence>
<evidence type="ECO:0000313" key="2">
    <source>
        <dbReference type="Proteomes" id="UP000077405"/>
    </source>
</evidence>
<dbReference type="EMBL" id="CP015285">
    <property type="protein sequence ID" value="ANC90965.1"/>
    <property type="molecule type" value="Genomic_DNA"/>
</dbReference>
<protein>
    <submittedName>
        <fullName evidence="1">Uncharacterized protein</fullName>
    </submittedName>
</protein>
<dbReference type="Proteomes" id="UP000077405">
    <property type="component" value="Chromosome"/>
</dbReference>
<dbReference type="AlphaFoldDB" id="A0A160JDY5"/>
<gene>
    <name evidence="1" type="ORF">A6A40_03065</name>
</gene>
<proteinExistence type="predicted"/>
<dbReference type="RefSeq" id="WP_063634059.1">
    <property type="nucleotide sequence ID" value="NZ_CP015285.1"/>
</dbReference>
<name>A0A160JDY5_9PROT</name>
<reference evidence="1 2" key="1">
    <citation type="journal article" date="2013" name="Int. J. Syst. Evol. Microbiol.">
        <title>Azospirillum humicireducens sp. nov., a nitrogen-fixing bacterium isolated from a microbial fuel cell.</title>
        <authorList>
            <person name="Zhou S."/>
            <person name="Han L."/>
            <person name="Wang Y."/>
            <person name="Yang G."/>
            <person name="Zhuang L."/>
            <person name="Hu P."/>
        </authorList>
    </citation>
    <scope>NUCLEOTIDE SEQUENCE [LARGE SCALE GENOMIC DNA]</scope>
    <source>
        <strain evidence="1 2">SgZ-5</strain>
    </source>
</reference>
<accession>A0A160JDY5</accession>
<dbReference type="OrthoDB" id="7302710at2"/>
<keyword evidence="2" id="KW-1185">Reference proteome</keyword>
<sequence length="244" mass="25618">MSLPTASFLDEMKSKCDQAVEKAGGKRPTLEIADKVLNFCSRNGSEILKMGGEMALQSGVTHLATASGVSSGVAIPHTAIPVVASGGVVFMPLGAALAPWIAAAKVASMAESVYDLHDLNDMAKGKRKGLACSCGNCTKQVGYAIDKKEVVAARIGVGVFTAGASEILYRGLYSFGKSIKSKILKETRPKETHAKALVESARQGCHVAMATILTLVGGDGKKAVRQAVTIIVCEDGWERLKSYM</sequence>
<dbReference type="KEGG" id="ahu:A6A40_03065"/>